<dbReference type="SMART" id="SM00829">
    <property type="entry name" value="PKS_ER"/>
    <property type="match status" value="1"/>
</dbReference>
<dbReference type="InterPro" id="IPR013154">
    <property type="entry name" value="ADH-like_N"/>
</dbReference>
<feature type="region of interest" description="Disordered" evidence="16">
    <location>
        <begin position="1"/>
        <end position="20"/>
    </location>
</feature>
<comment type="cofactor">
    <cofactor evidence="1 15">
        <name>Zn(2+)</name>
        <dbReference type="ChEBI" id="CHEBI:29105"/>
    </cofactor>
</comment>
<dbReference type="GO" id="GO:0009809">
    <property type="term" value="P:lignin biosynthetic process"/>
    <property type="evidence" value="ECO:0007669"/>
    <property type="project" value="UniProtKB-KW"/>
</dbReference>
<comment type="pathway">
    <text evidence="2">Aromatic compound metabolism; phenylpropanoid biosynthesis.</text>
</comment>
<evidence type="ECO:0000256" key="7">
    <source>
        <dbReference type="ARBA" id="ARBA00022733"/>
    </source>
</evidence>
<keyword evidence="6 15" id="KW-0479">Metal-binding</keyword>
<evidence type="ECO:0000256" key="3">
    <source>
        <dbReference type="ARBA" id="ARBA00008072"/>
    </source>
</evidence>
<keyword evidence="19" id="KW-1185">Reference proteome</keyword>
<evidence type="ECO:0000256" key="4">
    <source>
        <dbReference type="ARBA" id="ARBA00011738"/>
    </source>
</evidence>
<comment type="catalytic activity">
    <reaction evidence="11">
        <text>(E)-sinapyl alcohol + NADP(+) = (E)-sinapaldehyde + NADPH + H(+)</text>
        <dbReference type="Rhea" id="RHEA:45704"/>
        <dbReference type="ChEBI" id="CHEBI:15378"/>
        <dbReference type="ChEBI" id="CHEBI:27949"/>
        <dbReference type="ChEBI" id="CHEBI:57783"/>
        <dbReference type="ChEBI" id="CHEBI:58349"/>
        <dbReference type="ChEBI" id="CHEBI:64557"/>
        <dbReference type="EC" id="1.1.1.195"/>
    </reaction>
    <physiologicalReaction direction="right-to-left" evidence="11">
        <dbReference type="Rhea" id="RHEA:45706"/>
    </physiologicalReaction>
</comment>
<dbReference type="InterPro" id="IPR013149">
    <property type="entry name" value="ADH-like_C"/>
</dbReference>
<evidence type="ECO:0000256" key="6">
    <source>
        <dbReference type="ARBA" id="ARBA00022723"/>
    </source>
</evidence>
<dbReference type="FunFam" id="3.40.50.720:FF:000022">
    <property type="entry name" value="Cinnamyl alcohol dehydrogenase"/>
    <property type="match status" value="1"/>
</dbReference>
<keyword evidence="9" id="KW-0560">Oxidoreductase</keyword>
<evidence type="ECO:0000256" key="14">
    <source>
        <dbReference type="ARBA" id="ARBA00049332"/>
    </source>
</evidence>
<dbReference type="PROSITE" id="PS00059">
    <property type="entry name" value="ADH_ZINC"/>
    <property type="match status" value="1"/>
</dbReference>
<evidence type="ECO:0000256" key="12">
    <source>
        <dbReference type="ARBA" id="ARBA00049226"/>
    </source>
</evidence>
<evidence type="ECO:0000256" key="15">
    <source>
        <dbReference type="RuleBase" id="RU361277"/>
    </source>
</evidence>
<dbReference type="InterPro" id="IPR002328">
    <property type="entry name" value="ADH_Zn_CS"/>
</dbReference>
<dbReference type="InterPro" id="IPR047109">
    <property type="entry name" value="CAD-like"/>
</dbReference>
<dbReference type="SUPFAM" id="SSF50129">
    <property type="entry name" value="GroES-like"/>
    <property type="match status" value="1"/>
</dbReference>
<dbReference type="Proteomes" id="UP001327560">
    <property type="component" value="Chromosome 6"/>
</dbReference>
<dbReference type="InterPro" id="IPR020843">
    <property type="entry name" value="ER"/>
</dbReference>
<evidence type="ECO:0000256" key="10">
    <source>
        <dbReference type="ARBA" id="ARBA00047329"/>
    </source>
</evidence>
<comment type="catalytic activity">
    <reaction evidence="14">
        <text>(E)-cinnamyl alcohol + NADP(+) = (E)-cinnamaldehyde + NADPH + H(+)</text>
        <dbReference type="Rhea" id="RHEA:10392"/>
        <dbReference type="ChEBI" id="CHEBI:15378"/>
        <dbReference type="ChEBI" id="CHEBI:16731"/>
        <dbReference type="ChEBI" id="CHEBI:33227"/>
        <dbReference type="ChEBI" id="CHEBI:57783"/>
        <dbReference type="ChEBI" id="CHEBI:58349"/>
        <dbReference type="EC" id="1.1.1.195"/>
    </reaction>
    <physiologicalReaction direction="right-to-left" evidence="14">
        <dbReference type="Rhea" id="RHEA:10394"/>
    </physiologicalReaction>
</comment>
<dbReference type="GO" id="GO:0045551">
    <property type="term" value="F:cinnamyl-alcohol dehydrogenase activity"/>
    <property type="evidence" value="ECO:0007669"/>
    <property type="project" value="UniProtKB-EC"/>
</dbReference>
<evidence type="ECO:0000256" key="2">
    <source>
        <dbReference type="ARBA" id="ARBA00004928"/>
    </source>
</evidence>
<dbReference type="InterPro" id="IPR011032">
    <property type="entry name" value="GroES-like_sf"/>
</dbReference>
<name>A0AAQ3KU70_9LILI</name>
<dbReference type="EC" id="1.1.1.195" evidence="5"/>
<evidence type="ECO:0000256" key="13">
    <source>
        <dbReference type="ARBA" id="ARBA00049311"/>
    </source>
</evidence>
<comment type="subunit">
    <text evidence="4">Homodimer.</text>
</comment>
<dbReference type="AlphaFoldDB" id="A0AAQ3KU70"/>
<evidence type="ECO:0000256" key="16">
    <source>
        <dbReference type="SAM" id="MobiDB-lite"/>
    </source>
</evidence>
<evidence type="ECO:0000256" key="8">
    <source>
        <dbReference type="ARBA" id="ARBA00022833"/>
    </source>
</evidence>
<dbReference type="GO" id="GO:0008270">
    <property type="term" value="F:zinc ion binding"/>
    <property type="evidence" value="ECO:0007669"/>
    <property type="project" value="InterPro"/>
</dbReference>
<feature type="compositionally biased region" description="Polar residues" evidence="16">
    <location>
        <begin position="1"/>
        <end position="11"/>
    </location>
</feature>
<reference evidence="18 19" key="1">
    <citation type="submission" date="2023-10" db="EMBL/GenBank/DDBJ databases">
        <title>Chromosome-scale genome assembly provides insights into flower coloration mechanisms of Canna indica.</title>
        <authorList>
            <person name="Li C."/>
        </authorList>
    </citation>
    <scope>NUCLEOTIDE SEQUENCE [LARGE SCALE GENOMIC DNA]</scope>
    <source>
        <tissue evidence="18">Flower</tissue>
    </source>
</reference>
<dbReference type="Pfam" id="PF08240">
    <property type="entry name" value="ADH_N"/>
    <property type="match status" value="1"/>
</dbReference>
<dbReference type="SUPFAM" id="SSF51735">
    <property type="entry name" value="NAD(P)-binding Rossmann-fold domains"/>
    <property type="match status" value="1"/>
</dbReference>
<accession>A0AAQ3KU70</accession>
<dbReference type="Gene3D" id="3.40.50.720">
    <property type="entry name" value="NAD(P)-binding Rossmann-like Domain"/>
    <property type="match status" value="1"/>
</dbReference>
<dbReference type="EMBL" id="CP136895">
    <property type="protein sequence ID" value="WOL12281.1"/>
    <property type="molecule type" value="Genomic_DNA"/>
</dbReference>
<dbReference type="Gene3D" id="3.90.180.10">
    <property type="entry name" value="Medium-chain alcohol dehydrogenases, catalytic domain"/>
    <property type="match status" value="1"/>
</dbReference>
<feature type="domain" description="Enoyl reductase (ER)" evidence="17">
    <location>
        <begin position="33"/>
        <end position="361"/>
    </location>
</feature>
<comment type="catalytic activity">
    <reaction evidence="13">
        <text>(E)-coniferol + NADP(+) = (E)-coniferaldehyde + NADPH + H(+)</text>
        <dbReference type="Rhea" id="RHEA:22444"/>
        <dbReference type="ChEBI" id="CHEBI:15378"/>
        <dbReference type="ChEBI" id="CHEBI:16547"/>
        <dbReference type="ChEBI" id="CHEBI:17745"/>
        <dbReference type="ChEBI" id="CHEBI:57783"/>
        <dbReference type="ChEBI" id="CHEBI:58349"/>
        <dbReference type="EC" id="1.1.1.195"/>
    </reaction>
    <physiologicalReaction direction="right-to-left" evidence="13">
        <dbReference type="Rhea" id="RHEA:22446"/>
    </physiologicalReaction>
</comment>
<dbReference type="FunFam" id="3.90.180.10:FF:000004">
    <property type="entry name" value="probable cinnamyl alcohol dehydrogenase"/>
    <property type="match status" value="1"/>
</dbReference>
<organism evidence="18 19">
    <name type="scientific">Canna indica</name>
    <name type="common">Indian-shot</name>
    <dbReference type="NCBI Taxonomy" id="4628"/>
    <lineage>
        <taxon>Eukaryota</taxon>
        <taxon>Viridiplantae</taxon>
        <taxon>Streptophyta</taxon>
        <taxon>Embryophyta</taxon>
        <taxon>Tracheophyta</taxon>
        <taxon>Spermatophyta</taxon>
        <taxon>Magnoliopsida</taxon>
        <taxon>Liliopsida</taxon>
        <taxon>Zingiberales</taxon>
        <taxon>Cannaceae</taxon>
        <taxon>Canna</taxon>
    </lineage>
</organism>
<evidence type="ECO:0000256" key="11">
    <source>
        <dbReference type="ARBA" id="ARBA00048379"/>
    </source>
</evidence>
<evidence type="ECO:0000256" key="9">
    <source>
        <dbReference type="ARBA" id="ARBA00023002"/>
    </source>
</evidence>
<keyword evidence="7" id="KW-0438">Lignin biosynthesis</keyword>
<sequence length="370" mass="39863">MVATENGQTKKALSPEEQHPRKAFGWAVSDASGILSPFPFSRRNNGDDDVTIKILYCGICHSDLHTAKNDWSNTMYPVVPGHEIVGTITEVGQNVRKFKVGNKVGVGCMVNSCHSCHSCKQEFENYCPGVKWAYNSIDVDGTKTYGGYSNMIVVKENFVIAFPDNMPLDKGAPLLCAGITVYSPMKYHGLNEPGKHLGVVGLGGLGHVAVKFGKAFGMKVTVISSSPHKEKEAIERLGADAFLVSSDPIQMQAAMGTMDGIVNTVSAAHAIMPLAFLLKTNGKMIMVGAPDKPLQLPVFCLIFGGKSLAGSCIGGIKDTQEMIDFAAKHNITADIELISMDYVNKAMERLAKADVKYRFVIDIGNTLKAA</sequence>
<comment type="similarity">
    <text evidence="3 15">Belongs to the zinc-containing alcohol dehydrogenase family.</text>
</comment>
<dbReference type="PANTHER" id="PTHR42683">
    <property type="entry name" value="ALDEHYDE REDUCTASE"/>
    <property type="match status" value="1"/>
</dbReference>
<dbReference type="Pfam" id="PF00107">
    <property type="entry name" value="ADH_zinc_N"/>
    <property type="match status" value="1"/>
</dbReference>
<evidence type="ECO:0000259" key="17">
    <source>
        <dbReference type="SMART" id="SM00829"/>
    </source>
</evidence>
<comment type="catalytic activity">
    <reaction evidence="12">
        <text>(E)-caffeyl alcohol + NADP(+) = (E)-caffeyl aldehyde + NADPH + H(+)</text>
        <dbReference type="Rhea" id="RHEA:45728"/>
        <dbReference type="ChEBI" id="CHEBI:15378"/>
        <dbReference type="ChEBI" id="CHEBI:28323"/>
        <dbReference type="ChEBI" id="CHEBI:31334"/>
        <dbReference type="ChEBI" id="CHEBI:57783"/>
        <dbReference type="ChEBI" id="CHEBI:58349"/>
    </reaction>
    <physiologicalReaction direction="right-to-left" evidence="12">
        <dbReference type="Rhea" id="RHEA:45730"/>
    </physiologicalReaction>
</comment>
<gene>
    <name evidence="18" type="ORF">Cni_G21047</name>
</gene>
<dbReference type="CDD" id="cd05283">
    <property type="entry name" value="CAD1"/>
    <property type="match status" value="1"/>
</dbReference>
<proteinExistence type="inferred from homology"/>
<evidence type="ECO:0000313" key="18">
    <source>
        <dbReference type="EMBL" id="WOL12281.1"/>
    </source>
</evidence>
<keyword evidence="8 15" id="KW-0862">Zinc</keyword>
<dbReference type="FunFam" id="3.90.180.10:FF:000100">
    <property type="entry name" value="Putative cinnamyl alcohol dehydrogenase 6"/>
    <property type="match status" value="1"/>
</dbReference>
<evidence type="ECO:0000256" key="5">
    <source>
        <dbReference type="ARBA" id="ARBA00013171"/>
    </source>
</evidence>
<evidence type="ECO:0000256" key="1">
    <source>
        <dbReference type="ARBA" id="ARBA00001947"/>
    </source>
</evidence>
<dbReference type="InterPro" id="IPR036291">
    <property type="entry name" value="NAD(P)-bd_dom_sf"/>
</dbReference>
<protein>
    <recommendedName>
        <fullName evidence="5">cinnamyl-alcohol dehydrogenase</fullName>
        <ecNumber evidence="5">1.1.1.195</ecNumber>
    </recommendedName>
</protein>
<comment type="catalytic activity">
    <reaction evidence="10">
        <text>(E)-4-coumaroyl alcohol + NADP(+) = (E)-4-coumaraldehyde + NADPH + H(+)</text>
        <dbReference type="Rhea" id="RHEA:45724"/>
        <dbReference type="ChEBI" id="CHEBI:15378"/>
        <dbReference type="ChEBI" id="CHEBI:28353"/>
        <dbReference type="ChEBI" id="CHEBI:57783"/>
        <dbReference type="ChEBI" id="CHEBI:58349"/>
        <dbReference type="ChEBI" id="CHEBI:64555"/>
        <dbReference type="EC" id="1.1.1.195"/>
    </reaction>
    <physiologicalReaction direction="right-to-left" evidence="10">
        <dbReference type="Rhea" id="RHEA:45726"/>
    </physiologicalReaction>
</comment>
<evidence type="ECO:0000313" key="19">
    <source>
        <dbReference type="Proteomes" id="UP001327560"/>
    </source>
</evidence>